<organism evidence="9">
    <name type="scientific">uncultured Anaerotruncus sp</name>
    <dbReference type="NCBI Taxonomy" id="905011"/>
    <lineage>
        <taxon>Bacteria</taxon>
        <taxon>Bacillati</taxon>
        <taxon>Bacillota</taxon>
        <taxon>Clostridia</taxon>
        <taxon>Eubacteriales</taxon>
        <taxon>Oscillospiraceae</taxon>
        <taxon>Anaerotruncus</taxon>
        <taxon>environmental samples</taxon>
    </lineage>
</organism>
<comment type="similarity">
    <text evidence="1 7">Belongs to the peptidase S24 family.</text>
</comment>
<dbReference type="SUPFAM" id="SSF51306">
    <property type="entry name" value="LexA/Signal peptidase"/>
    <property type="match status" value="1"/>
</dbReference>
<feature type="domain" description="HTH cro/C1-type" evidence="8">
    <location>
        <begin position="15"/>
        <end position="69"/>
    </location>
</feature>
<dbReference type="InterPro" id="IPR039418">
    <property type="entry name" value="LexA-like"/>
</dbReference>
<dbReference type="CDD" id="cd00093">
    <property type="entry name" value="HTH_XRE"/>
    <property type="match status" value="1"/>
</dbReference>
<dbReference type="Pfam" id="PF01381">
    <property type="entry name" value="HTH_3"/>
    <property type="match status" value="1"/>
</dbReference>
<dbReference type="GO" id="GO:0006281">
    <property type="term" value="P:DNA repair"/>
    <property type="evidence" value="ECO:0007669"/>
    <property type="project" value="UniProtKB-KW"/>
</dbReference>
<dbReference type="SUPFAM" id="SSF47413">
    <property type="entry name" value="lambda repressor-like DNA-binding domains"/>
    <property type="match status" value="1"/>
</dbReference>
<keyword evidence="2" id="KW-0227">DNA damage</keyword>
<dbReference type="AlphaFoldDB" id="A0A6N2UJD1"/>
<dbReference type="GO" id="GO:0006355">
    <property type="term" value="P:regulation of DNA-templated transcription"/>
    <property type="evidence" value="ECO:0007669"/>
    <property type="project" value="InterPro"/>
</dbReference>
<dbReference type="GO" id="GO:0003677">
    <property type="term" value="F:DNA binding"/>
    <property type="evidence" value="ECO:0007669"/>
    <property type="project" value="InterPro"/>
</dbReference>
<dbReference type="EC" id="3.4.21.88" evidence="9"/>
<evidence type="ECO:0000256" key="1">
    <source>
        <dbReference type="ARBA" id="ARBA00007484"/>
    </source>
</evidence>
<dbReference type="PRINTS" id="PR00726">
    <property type="entry name" value="LEXASERPTASE"/>
</dbReference>
<dbReference type="EMBL" id="CACRSL010000003">
    <property type="protein sequence ID" value="VYT17718.1"/>
    <property type="molecule type" value="Genomic_DNA"/>
</dbReference>
<proteinExistence type="inferred from homology"/>
<sequence>MAINNNAREIFARNLNRLAEQRGITQSDIAATIPCSASTASDWFAGNKYPRPDKMQKIADLLGVYISDLTTDTTLPANAIPYNPTQKIPILGRVSAGLPLYAEQHIEGYTFTTLNHGGEYFALRVEGDSMTAARINDGDLVIVRRQDIVENGELAVVLVDDDFATIKRYSRSGDTVVLTPQSYNPEHSPQIYNLKNTRIKILGKVVEIIISL</sequence>
<dbReference type="SMART" id="SM00530">
    <property type="entry name" value="HTH_XRE"/>
    <property type="match status" value="1"/>
</dbReference>
<dbReference type="InterPro" id="IPR015927">
    <property type="entry name" value="Peptidase_S24_S26A/B/C"/>
</dbReference>
<dbReference type="InterPro" id="IPR050077">
    <property type="entry name" value="LexA_repressor"/>
</dbReference>
<dbReference type="InterPro" id="IPR006197">
    <property type="entry name" value="Peptidase_S24_LexA"/>
</dbReference>
<dbReference type="InterPro" id="IPR036286">
    <property type="entry name" value="LexA/Signal_pep-like_sf"/>
</dbReference>
<evidence type="ECO:0000259" key="8">
    <source>
        <dbReference type="PROSITE" id="PS50943"/>
    </source>
</evidence>
<dbReference type="Gene3D" id="1.10.260.40">
    <property type="entry name" value="lambda repressor-like DNA-binding domains"/>
    <property type="match status" value="1"/>
</dbReference>
<keyword evidence="4 7" id="KW-0068">Autocatalytic cleavage</keyword>
<keyword evidence="5" id="KW-0234">DNA repair</keyword>
<dbReference type="GO" id="GO:0009432">
    <property type="term" value="P:SOS response"/>
    <property type="evidence" value="ECO:0007669"/>
    <property type="project" value="UniProtKB-KW"/>
</dbReference>
<name>A0A6N2UJD1_9FIRM</name>
<reference evidence="9" key="1">
    <citation type="submission" date="2019-11" db="EMBL/GenBank/DDBJ databases">
        <authorList>
            <person name="Feng L."/>
        </authorList>
    </citation>
    <scope>NUCLEOTIDE SEQUENCE</scope>
    <source>
        <strain evidence="9">AundefinedLFYP135</strain>
    </source>
</reference>
<keyword evidence="6" id="KW-0742">SOS response</keyword>
<dbReference type="InterPro" id="IPR001387">
    <property type="entry name" value="Cro/C1-type_HTH"/>
</dbReference>
<accession>A0A6N2UJD1</accession>
<dbReference type="Gene3D" id="2.10.109.10">
    <property type="entry name" value="Umud Fragment, subunit A"/>
    <property type="match status" value="1"/>
</dbReference>
<evidence type="ECO:0000256" key="4">
    <source>
        <dbReference type="ARBA" id="ARBA00022813"/>
    </source>
</evidence>
<dbReference type="InterPro" id="IPR010982">
    <property type="entry name" value="Lambda_DNA-bd_dom_sf"/>
</dbReference>
<dbReference type="Pfam" id="PF00717">
    <property type="entry name" value="Peptidase_S24"/>
    <property type="match status" value="1"/>
</dbReference>
<protein>
    <submittedName>
        <fullName evidence="9">LexA repressor</fullName>
        <ecNumber evidence="9">3.4.21.88</ecNumber>
    </submittedName>
</protein>
<dbReference type="CDD" id="cd06529">
    <property type="entry name" value="S24_LexA-like"/>
    <property type="match status" value="1"/>
</dbReference>
<dbReference type="PANTHER" id="PTHR33516">
    <property type="entry name" value="LEXA REPRESSOR"/>
    <property type="match status" value="1"/>
</dbReference>
<dbReference type="PROSITE" id="PS50943">
    <property type="entry name" value="HTH_CROC1"/>
    <property type="match status" value="1"/>
</dbReference>
<evidence type="ECO:0000256" key="7">
    <source>
        <dbReference type="RuleBase" id="RU003991"/>
    </source>
</evidence>
<evidence type="ECO:0000256" key="5">
    <source>
        <dbReference type="ARBA" id="ARBA00023204"/>
    </source>
</evidence>
<keyword evidence="3 7" id="KW-0378">Hydrolase</keyword>
<evidence type="ECO:0000256" key="2">
    <source>
        <dbReference type="ARBA" id="ARBA00022763"/>
    </source>
</evidence>
<evidence type="ECO:0000256" key="6">
    <source>
        <dbReference type="ARBA" id="ARBA00023236"/>
    </source>
</evidence>
<dbReference type="GO" id="GO:0004252">
    <property type="term" value="F:serine-type endopeptidase activity"/>
    <property type="evidence" value="ECO:0007669"/>
    <property type="project" value="UniProtKB-EC"/>
</dbReference>
<dbReference type="PANTHER" id="PTHR33516:SF2">
    <property type="entry name" value="LEXA REPRESSOR-RELATED"/>
    <property type="match status" value="1"/>
</dbReference>
<evidence type="ECO:0000256" key="3">
    <source>
        <dbReference type="ARBA" id="ARBA00022801"/>
    </source>
</evidence>
<evidence type="ECO:0000313" key="9">
    <source>
        <dbReference type="EMBL" id="VYT17718.1"/>
    </source>
</evidence>
<gene>
    <name evidence="9" type="primary">lexA_1</name>
    <name evidence="9" type="ORF">AULFYP135_01965</name>
</gene>